<evidence type="ECO:0000313" key="1">
    <source>
        <dbReference type="EMBL" id="ASR77167.1"/>
    </source>
</evidence>
<reference evidence="2" key="1">
    <citation type="submission" date="2017-05" db="EMBL/GenBank/DDBJ databases">
        <authorList>
            <person name="Song R."/>
            <person name="Chenine A.L."/>
            <person name="Ruprecht R.M."/>
        </authorList>
    </citation>
    <scope>NUCLEOTIDE SEQUENCE [LARGE SCALE GENOMIC DNA]</scope>
</reference>
<dbReference type="EMBL" id="MF141539">
    <property type="protein sequence ID" value="ASR77167.1"/>
    <property type="molecule type" value="Genomic_DNA"/>
</dbReference>
<organism evidence="1 2">
    <name type="scientific">Mycobacterium phage MyraDee</name>
    <dbReference type="NCBI Taxonomy" id="2024303"/>
    <lineage>
        <taxon>Viruses</taxon>
        <taxon>Duplodnaviria</taxon>
        <taxon>Heunggongvirae</taxon>
        <taxon>Uroviricota</taxon>
        <taxon>Caudoviricetes</taxon>
        <taxon>Myradeevirus</taxon>
        <taxon>Myradeevirus MyraDee</taxon>
    </lineage>
</organism>
<gene>
    <name evidence="1" type="ORF">SEA_MYRADEE_60</name>
</gene>
<sequence length="47" mass="5555">MTLRLNIFGFEIAKLELDLGDDEPRDMNVVDKGTKAMSRWWVKRMVK</sequence>
<evidence type="ECO:0000313" key="2">
    <source>
        <dbReference type="Proteomes" id="UP000225918"/>
    </source>
</evidence>
<dbReference type="InterPro" id="IPR055852">
    <property type="entry name" value="DUF7429"/>
</dbReference>
<name>A0A222YZP7_9CAUD</name>
<protein>
    <submittedName>
        <fullName evidence="1">Uncharacterized protein</fullName>
    </submittedName>
</protein>
<keyword evidence="2" id="KW-1185">Reference proteome</keyword>
<dbReference type="Proteomes" id="UP000225918">
    <property type="component" value="Segment"/>
</dbReference>
<proteinExistence type="predicted"/>
<accession>A0A222YZP7</accession>
<dbReference type="Pfam" id="PF24206">
    <property type="entry name" value="DUF7429"/>
    <property type="match status" value="1"/>
</dbReference>